<dbReference type="VEuPathDB" id="FungiDB:TREMEDRAFT_62195"/>
<sequence>MPIGSPSPRTLAAPTTVRTVVDSLEAIIQRKRPAVQETLDSPGRIKILKRDALTPRKRLPASRDTPKPVIVLKKESSSSLGKKKSNIARTLSRSPDSAVLVQLDFTASTSYNPPTSSITHETSLIVETAKTETFSPEDLTKLKNISSPLITHVPPPFTRSLPRTSVPNDREVKDEDCENITPDNLEETMKLSKLVLATTLHFTRAERDRYRSSSSQLQLQLDSSTTELFRAHHDLHTSRTILLDTRQDLSEAQREGIMLRRQLSSREKALRSKEEELDTLVARLERRERRIGILSTERESLVDRLEETTGQLKDVRMRLDRNSALLLTLDEERRILQERVEGTEVERDRLMREMGDREVENERLVLRIGDMEQEQARSDFFLRISEVEQERDVLIARLKEVEEERERLSGRVKTQIERGDEGREEKGKDKDKGNDESEEILRQTIEENVKICSKLEDRDEALRKAVQMLKYKDAIIERREHKLSKAAKEKEEMKEELERVKKALEGANADVTSLREALMGMSSWRDRR</sequence>
<accession>A0A4Q1BNH0</accession>
<dbReference type="Gene3D" id="1.10.287.2610">
    <property type="match status" value="1"/>
</dbReference>
<feature type="region of interest" description="Disordered" evidence="2">
    <location>
        <begin position="409"/>
        <end position="439"/>
    </location>
</feature>
<evidence type="ECO:0000256" key="1">
    <source>
        <dbReference type="SAM" id="Coils"/>
    </source>
</evidence>
<protein>
    <submittedName>
        <fullName evidence="3">Uncharacterized protein</fullName>
    </submittedName>
</protein>
<proteinExistence type="predicted"/>
<dbReference type="InParanoid" id="A0A4Q1BNH0"/>
<keyword evidence="4" id="KW-1185">Reference proteome</keyword>
<gene>
    <name evidence="3" type="ORF">M231_03357</name>
</gene>
<organism evidence="3 4">
    <name type="scientific">Tremella mesenterica</name>
    <name type="common">Jelly fungus</name>
    <dbReference type="NCBI Taxonomy" id="5217"/>
    <lineage>
        <taxon>Eukaryota</taxon>
        <taxon>Fungi</taxon>
        <taxon>Dikarya</taxon>
        <taxon>Basidiomycota</taxon>
        <taxon>Agaricomycotina</taxon>
        <taxon>Tremellomycetes</taxon>
        <taxon>Tremellales</taxon>
        <taxon>Tremellaceae</taxon>
        <taxon>Tremella</taxon>
    </lineage>
</organism>
<feature type="coiled-coil region" evidence="1">
    <location>
        <begin position="326"/>
        <end position="353"/>
    </location>
</feature>
<feature type="coiled-coil region" evidence="1">
    <location>
        <begin position="476"/>
        <end position="517"/>
    </location>
</feature>
<dbReference type="EMBL" id="SDIL01000032">
    <property type="protein sequence ID" value="RXK39404.1"/>
    <property type="molecule type" value="Genomic_DNA"/>
</dbReference>
<reference evidence="3 4" key="1">
    <citation type="submission" date="2016-06" db="EMBL/GenBank/DDBJ databases">
        <title>Evolution of pathogenesis and genome organization in the Tremellales.</title>
        <authorList>
            <person name="Cuomo C."/>
            <person name="Litvintseva A."/>
            <person name="Heitman J."/>
            <person name="Chen Y."/>
            <person name="Sun S."/>
            <person name="Springer D."/>
            <person name="Dromer F."/>
            <person name="Young S."/>
            <person name="Zeng Q."/>
            <person name="Chapman S."/>
            <person name="Gujja S."/>
            <person name="Saif S."/>
            <person name="Birren B."/>
        </authorList>
    </citation>
    <scope>NUCLEOTIDE SEQUENCE [LARGE SCALE GENOMIC DNA]</scope>
    <source>
        <strain evidence="3 4">ATCC 28783</strain>
    </source>
</reference>
<name>A0A4Q1BNH0_TREME</name>
<evidence type="ECO:0000256" key="2">
    <source>
        <dbReference type="SAM" id="MobiDB-lite"/>
    </source>
</evidence>
<keyword evidence="1" id="KW-0175">Coiled coil</keyword>
<dbReference type="AlphaFoldDB" id="A0A4Q1BNH0"/>
<evidence type="ECO:0000313" key="4">
    <source>
        <dbReference type="Proteomes" id="UP000289152"/>
    </source>
</evidence>
<evidence type="ECO:0000313" key="3">
    <source>
        <dbReference type="EMBL" id="RXK39404.1"/>
    </source>
</evidence>
<feature type="region of interest" description="Disordered" evidence="2">
    <location>
        <begin position="153"/>
        <end position="174"/>
    </location>
</feature>
<comment type="caution">
    <text evidence="3">The sequence shown here is derived from an EMBL/GenBank/DDBJ whole genome shotgun (WGS) entry which is preliminary data.</text>
</comment>
<dbReference type="Proteomes" id="UP000289152">
    <property type="component" value="Unassembled WGS sequence"/>
</dbReference>